<comment type="caution">
    <text evidence="1">The sequence shown here is derived from an EMBL/GenBank/DDBJ whole genome shotgun (WGS) entry which is preliminary data.</text>
</comment>
<organism evidence="1 2">
    <name type="scientific">Bacillus toyonensis</name>
    <dbReference type="NCBI Taxonomy" id="155322"/>
    <lineage>
        <taxon>Bacteria</taxon>
        <taxon>Bacillati</taxon>
        <taxon>Bacillota</taxon>
        <taxon>Bacilli</taxon>
        <taxon>Bacillales</taxon>
        <taxon>Bacillaceae</taxon>
        <taxon>Bacillus</taxon>
        <taxon>Bacillus cereus group</taxon>
    </lineage>
</organism>
<accession>A0A2B5CUN5</accession>
<reference evidence="1 2" key="1">
    <citation type="submission" date="2017-09" db="EMBL/GenBank/DDBJ databases">
        <title>Large-scale bioinformatics analysis of Bacillus genomes uncovers conserved roles of natural products in bacterial physiology.</title>
        <authorList>
            <consortium name="Agbiome Team Llc"/>
            <person name="Bleich R.M."/>
            <person name="Grubbs K.J."/>
            <person name="Santa Maria K.C."/>
            <person name="Allen S.E."/>
            <person name="Farag S."/>
            <person name="Shank E.A."/>
            <person name="Bowers A."/>
        </authorList>
    </citation>
    <scope>NUCLEOTIDE SEQUENCE [LARGE SCALE GENOMIC DNA]</scope>
    <source>
        <strain evidence="1 2">AFS094862</strain>
    </source>
</reference>
<evidence type="ECO:0008006" key="3">
    <source>
        <dbReference type="Google" id="ProtNLM"/>
    </source>
</evidence>
<sequence>MEIYEYLDQIQIELLNHSWQEIEIKYYSLCSKLAGEKQAKRIQNINLDSFQNKLKDTFSAALHIADKNSAATVYFEYDMDNDWQSIFYICDEYTELSEEDDDWASDWNSEIEGPDLKEFASIYAENGFDATEKALGTTLYLIIRTVTVFGKIVETAKNHIPICIGFHDQDPIMRIQE</sequence>
<evidence type="ECO:0000313" key="1">
    <source>
        <dbReference type="EMBL" id="PGG88210.1"/>
    </source>
</evidence>
<name>A0A2B5CUN5_9BACI</name>
<proteinExistence type="predicted"/>
<dbReference type="AlphaFoldDB" id="A0A2B5CUN5"/>
<protein>
    <recommendedName>
        <fullName evidence="3">DUF4303 domain-containing protein</fullName>
    </recommendedName>
</protein>
<gene>
    <name evidence="1" type="ORF">CON73_20885</name>
</gene>
<dbReference type="EMBL" id="NVOI01000080">
    <property type="protein sequence ID" value="PGG88210.1"/>
    <property type="molecule type" value="Genomic_DNA"/>
</dbReference>
<dbReference type="Proteomes" id="UP000225320">
    <property type="component" value="Unassembled WGS sequence"/>
</dbReference>
<evidence type="ECO:0000313" key="2">
    <source>
        <dbReference type="Proteomes" id="UP000225320"/>
    </source>
</evidence>
<dbReference type="RefSeq" id="WP_098643659.1">
    <property type="nucleotide sequence ID" value="NZ_NVFS01000093.1"/>
</dbReference>